<feature type="transmembrane region" description="Helical" evidence="1">
    <location>
        <begin position="82"/>
        <end position="103"/>
    </location>
</feature>
<name>A0A6S6UMS3_9GAMM</name>
<feature type="transmembrane region" description="Helical" evidence="1">
    <location>
        <begin position="6"/>
        <end position="26"/>
    </location>
</feature>
<feature type="transmembrane region" description="Helical" evidence="1">
    <location>
        <begin position="231"/>
        <end position="250"/>
    </location>
</feature>
<keyword evidence="1" id="KW-1133">Transmembrane helix</keyword>
<dbReference type="AlphaFoldDB" id="A0A6S6UMS3"/>
<evidence type="ECO:0000313" key="2">
    <source>
        <dbReference type="EMBL" id="CAA6830910.1"/>
    </source>
</evidence>
<feature type="transmembrane region" description="Helical" evidence="1">
    <location>
        <begin position="38"/>
        <end position="62"/>
    </location>
</feature>
<accession>A0A6S6UMS3</accession>
<organism evidence="2">
    <name type="scientific">uncultured Thiotrichaceae bacterium</name>
    <dbReference type="NCBI Taxonomy" id="298394"/>
    <lineage>
        <taxon>Bacteria</taxon>
        <taxon>Pseudomonadati</taxon>
        <taxon>Pseudomonadota</taxon>
        <taxon>Gammaproteobacteria</taxon>
        <taxon>Thiotrichales</taxon>
        <taxon>Thiotrichaceae</taxon>
        <taxon>environmental samples</taxon>
    </lineage>
</organism>
<feature type="transmembrane region" description="Helical" evidence="1">
    <location>
        <begin position="149"/>
        <end position="167"/>
    </location>
</feature>
<reference evidence="2" key="1">
    <citation type="submission" date="2020-01" db="EMBL/GenBank/DDBJ databases">
        <authorList>
            <person name="Meier V. D."/>
            <person name="Meier V D."/>
        </authorList>
    </citation>
    <scope>NUCLEOTIDE SEQUENCE</scope>
    <source>
        <strain evidence="2">HLG_WM_MAG_09</strain>
    </source>
</reference>
<proteinExistence type="predicted"/>
<feature type="transmembrane region" description="Helical" evidence="1">
    <location>
        <begin position="179"/>
        <end position="201"/>
    </location>
</feature>
<dbReference type="EMBL" id="CACVAT010000648">
    <property type="protein sequence ID" value="CAA6830910.1"/>
    <property type="molecule type" value="Genomic_DNA"/>
</dbReference>
<keyword evidence="1" id="KW-0472">Membrane</keyword>
<sequence length="253" mass="28048">MSVLSILLIGLFLPLFPLSIIFNQALKRVKNPLARSGILLIWPVPGILASVITDLLVTPWMLTWAALTALLYGFRLLTQREIHGWIGFLATAVWSLLWFPLVTGISFQSLVGYALAISIPLVMLAWLAVELEQRFGVAYTHLYRGLPNTMPRFSGVLVFCILAAIATPVFPSFFIMLKVLLSATPALAIIILLAWLTWSWAGIRLLQGLLVGEDSHYKAHTERTDINKSKAWSYALILVVLTIVGLYVTGDMS</sequence>
<evidence type="ECO:0000256" key="1">
    <source>
        <dbReference type="SAM" id="Phobius"/>
    </source>
</evidence>
<keyword evidence="1" id="KW-0812">Transmembrane</keyword>
<feature type="transmembrane region" description="Helical" evidence="1">
    <location>
        <begin position="110"/>
        <end position="129"/>
    </location>
</feature>
<gene>
    <name evidence="2" type="ORF">HELGO_WM27475</name>
</gene>
<protein>
    <submittedName>
        <fullName evidence="2">Uncharacterized protein</fullName>
    </submittedName>
</protein>